<feature type="transmembrane region" description="Helical" evidence="7">
    <location>
        <begin position="122"/>
        <end position="143"/>
    </location>
</feature>
<evidence type="ECO:0000256" key="6">
    <source>
        <dbReference type="ARBA" id="ARBA00023136"/>
    </source>
</evidence>
<feature type="transmembrane region" description="Helical" evidence="7">
    <location>
        <begin position="155"/>
        <end position="182"/>
    </location>
</feature>
<proteinExistence type="inferred from homology"/>
<comment type="similarity">
    <text evidence="2">Belongs to the Rht family.</text>
</comment>
<dbReference type="RefSeq" id="WP_259554193.1">
    <property type="nucleotide sequence ID" value="NZ_BAABHW010000007.1"/>
</dbReference>
<comment type="subcellular location">
    <subcellularLocation>
        <location evidence="1">Cell membrane</location>
        <topology evidence="1">Multi-pass membrane protein</topology>
    </subcellularLocation>
</comment>
<comment type="caution">
    <text evidence="8">The sequence shown here is derived from an EMBL/GenBank/DDBJ whole genome shotgun (WGS) entry which is preliminary data.</text>
</comment>
<evidence type="ECO:0000256" key="3">
    <source>
        <dbReference type="ARBA" id="ARBA00022475"/>
    </source>
</evidence>
<evidence type="ECO:0000256" key="2">
    <source>
        <dbReference type="ARBA" id="ARBA00007928"/>
    </source>
</evidence>
<dbReference type="InterPro" id="IPR001123">
    <property type="entry name" value="LeuE-type"/>
</dbReference>
<dbReference type="EMBL" id="BAABHW010000007">
    <property type="protein sequence ID" value="GAA5080856.1"/>
    <property type="molecule type" value="Genomic_DNA"/>
</dbReference>
<keyword evidence="6 7" id="KW-0472">Membrane</keyword>
<reference evidence="9" key="1">
    <citation type="journal article" date="2019" name="Int. J. Syst. Evol. Microbiol.">
        <title>The Global Catalogue of Microorganisms (GCM) 10K type strain sequencing project: providing services to taxonomists for standard genome sequencing and annotation.</title>
        <authorList>
            <consortium name="The Broad Institute Genomics Platform"/>
            <consortium name="The Broad Institute Genome Sequencing Center for Infectious Disease"/>
            <person name="Wu L."/>
            <person name="Ma J."/>
        </authorList>
    </citation>
    <scope>NUCLEOTIDE SEQUENCE [LARGE SCALE GENOMIC DNA]</scope>
    <source>
        <strain evidence="9">JCM 18015</strain>
    </source>
</reference>
<evidence type="ECO:0000256" key="5">
    <source>
        <dbReference type="ARBA" id="ARBA00022989"/>
    </source>
</evidence>
<evidence type="ECO:0000313" key="9">
    <source>
        <dbReference type="Proteomes" id="UP001499910"/>
    </source>
</evidence>
<keyword evidence="4 7" id="KW-0812">Transmembrane</keyword>
<dbReference type="PANTHER" id="PTHR30086:SF14">
    <property type="entry name" value="HOMOSERINE_HOMOSERINE LACTONE EFFLUX PROTEIN"/>
    <property type="match status" value="1"/>
</dbReference>
<keyword evidence="5 7" id="KW-1133">Transmembrane helix</keyword>
<dbReference type="Pfam" id="PF01810">
    <property type="entry name" value="LysE"/>
    <property type="match status" value="1"/>
</dbReference>
<protein>
    <submittedName>
        <fullName evidence="8">LysE family translocator</fullName>
    </submittedName>
</protein>
<evidence type="ECO:0000256" key="4">
    <source>
        <dbReference type="ARBA" id="ARBA00022692"/>
    </source>
</evidence>
<evidence type="ECO:0000256" key="7">
    <source>
        <dbReference type="SAM" id="Phobius"/>
    </source>
</evidence>
<dbReference type="Proteomes" id="UP001499910">
    <property type="component" value="Unassembled WGS sequence"/>
</dbReference>
<sequence>MELLYLSFALVVFVTAATPGPTVLLALTNGSRFGVPRAAFGMLGAAASDLVLISAAALGLGAVLAASAFWFNVVKWVGVGYLAWLGFQLLRARGELGVELHGAAQGKPATVAAPHALFRKSFLVAVTNPKGYLFVAALLPQFIDQAAPLAPQYVTLAIIFVCIDLLVMATYASVGVGIVKFLAPARVMLLERCCGGVLIALAGILATTRRAT</sequence>
<feature type="transmembrane region" description="Helical" evidence="7">
    <location>
        <begin position="50"/>
        <end position="71"/>
    </location>
</feature>
<keyword evidence="3" id="KW-1003">Cell membrane</keyword>
<feature type="transmembrane region" description="Helical" evidence="7">
    <location>
        <begin position="189"/>
        <end position="208"/>
    </location>
</feature>
<evidence type="ECO:0000256" key="1">
    <source>
        <dbReference type="ARBA" id="ARBA00004651"/>
    </source>
</evidence>
<dbReference type="PIRSF" id="PIRSF006324">
    <property type="entry name" value="LeuE"/>
    <property type="match status" value="1"/>
</dbReference>
<accession>A0ABP9LLD4</accession>
<keyword evidence="9" id="KW-1185">Reference proteome</keyword>
<evidence type="ECO:0000313" key="8">
    <source>
        <dbReference type="EMBL" id="GAA5080856.1"/>
    </source>
</evidence>
<name>A0ABP9LLD4_9RHOB</name>
<gene>
    <name evidence="8" type="ORF">GCM10023209_34920</name>
</gene>
<organism evidence="8 9">
    <name type="scientific">[Roseibacterium] beibuensis</name>
    <dbReference type="NCBI Taxonomy" id="1193142"/>
    <lineage>
        <taxon>Bacteria</taxon>
        <taxon>Pseudomonadati</taxon>
        <taxon>Pseudomonadota</taxon>
        <taxon>Alphaproteobacteria</taxon>
        <taxon>Rhodobacterales</taxon>
        <taxon>Roseobacteraceae</taxon>
        <taxon>Roseicyclus</taxon>
    </lineage>
</organism>
<dbReference type="PANTHER" id="PTHR30086">
    <property type="entry name" value="ARGININE EXPORTER PROTEIN ARGO"/>
    <property type="match status" value="1"/>
</dbReference>